<evidence type="ECO:0008006" key="4">
    <source>
        <dbReference type="Google" id="ProtNLM"/>
    </source>
</evidence>
<dbReference type="GeneID" id="75116218"/>
<feature type="transmembrane region" description="Helical" evidence="1">
    <location>
        <begin position="164"/>
        <end position="181"/>
    </location>
</feature>
<feature type="transmembrane region" description="Helical" evidence="1">
    <location>
        <begin position="115"/>
        <end position="137"/>
    </location>
</feature>
<keyword evidence="3" id="KW-1185">Reference proteome</keyword>
<name>A0ABR5PRY4_9LACO</name>
<evidence type="ECO:0000256" key="1">
    <source>
        <dbReference type="SAM" id="Phobius"/>
    </source>
</evidence>
<gene>
    <name evidence="2" type="ORF">FC44_GL001376</name>
</gene>
<feature type="transmembrane region" description="Helical" evidence="1">
    <location>
        <begin position="238"/>
        <end position="260"/>
    </location>
</feature>
<feature type="transmembrane region" description="Helical" evidence="1">
    <location>
        <begin position="511"/>
        <end position="537"/>
    </location>
</feature>
<dbReference type="RefSeq" id="WP_057809176.1">
    <property type="nucleotide sequence ID" value="NZ_AZGN01000005.1"/>
</dbReference>
<organism evidence="2 3">
    <name type="scientific">Lactobacillus intestinalis DSM 6629</name>
    <dbReference type="NCBI Taxonomy" id="1423761"/>
    <lineage>
        <taxon>Bacteria</taxon>
        <taxon>Bacillati</taxon>
        <taxon>Bacillota</taxon>
        <taxon>Bacilli</taxon>
        <taxon>Lactobacillales</taxon>
        <taxon>Lactobacillaceae</taxon>
        <taxon>Lactobacillus</taxon>
    </lineage>
</organism>
<evidence type="ECO:0000313" key="3">
    <source>
        <dbReference type="Proteomes" id="UP000051735"/>
    </source>
</evidence>
<feature type="transmembrane region" description="Helical" evidence="1">
    <location>
        <begin position="193"/>
        <end position="218"/>
    </location>
</feature>
<proteinExistence type="predicted"/>
<feature type="transmembrane region" description="Helical" evidence="1">
    <location>
        <begin position="558"/>
        <end position="579"/>
    </location>
</feature>
<dbReference type="EMBL" id="AZGN01000005">
    <property type="protein sequence ID" value="KRM34289.1"/>
    <property type="molecule type" value="Genomic_DNA"/>
</dbReference>
<dbReference type="Pfam" id="PF07242">
    <property type="entry name" value="DUF1430"/>
    <property type="match status" value="1"/>
</dbReference>
<comment type="caution">
    <text evidence="2">The sequence shown here is derived from an EMBL/GenBank/DDBJ whole genome shotgun (WGS) entry which is preliminary data.</text>
</comment>
<sequence length="619" mass="69605">MKGGNNTQEFNNIIQEFSDKHNISAIKVFNVVEGGASTDIVTKMHVYGKKIALPAKTQATTAEFETSDLRYPIYFVGDIKKTTIENMFKREGIKYSPIHENWNTDILVFLTTNNVIYIVLLILLVLFIVLVLTNLYAMKEINIKALLGISNFEDAAISFGKDQLIFTAAFGIGLILLALYMKMQSYLYAYKIMLYFSLLLYLTVTLVMIISAVIRGLIHSRYTIMGAIKGDKKSKFSFYLNLFIKALIEVFICISLFSLLNTQKSEKALSDQLNVWMNHKTFYTVSENAVMTKGSETTYLNRQSMKLFHYLDQKGGMLVDYQGWDSPQDVGDLNNGNVMTVNAQYLKENRVVGENGNRIILPKNSPVTYVLIPQQYYSERANLIKSYRRSLALDDTEKQLGRKLETKAINIKNNQKLFTYSTYALSLGNYSGAVKNAVLVVISNNSLGSLNSKLDSNMNWDSYMSNSAFLSPTLSAVKTGIQKTNIKKYIGSILNTKSYAAKQLEIIQTGMLLSLVVTLVAFAIALVENVAFNSVYFNNNSKKLAIQRIFGGSAALRFGKFIKLIFILSLIEALIVFMFTGSGTISLGLIIVSNILEWILLVVQGMHLDKHTWDYLKGE</sequence>
<feature type="transmembrane region" description="Helical" evidence="1">
    <location>
        <begin position="585"/>
        <end position="603"/>
    </location>
</feature>
<evidence type="ECO:0000313" key="2">
    <source>
        <dbReference type="EMBL" id="KRM34289.1"/>
    </source>
</evidence>
<keyword evidence="1" id="KW-0812">Transmembrane</keyword>
<reference evidence="2 3" key="1">
    <citation type="journal article" date="2015" name="Genome Announc.">
        <title>Expanding the biotechnology potential of lactobacilli through comparative genomics of 213 strains and associated genera.</title>
        <authorList>
            <person name="Sun Z."/>
            <person name="Harris H.M."/>
            <person name="McCann A."/>
            <person name="Guo C."/>
            <person name="Argimon S."/>
            <person name="Zhang W."/>
            <person name="Yang X."/>
            <person name="Jeffery I.B."/>
            <person name="Cooney J.C."/>
            <person name="Kagawa T.F."/>
            <person name="Liu W."/>
            <person name="Song Y."/>
            <person name="Salvetti E."/>
            <person name="Wrobel A."/>
            <person name="Rasinkangas P."/>
            <person name="Parkhill J."/>
            <person name="Rea M.C."/>
            <person name="O'Sullivan O."/>
            <person name="Ritari J."/>
            <person name="Douillard F.P."/>
            <person name="Paul Ross R."/>
            <person name="Yang R."/>
            <person name="Briner A.E."/>
            <person name="Felis G.E."/>
            <person name="de Vos W.M."/>
            <person name="Barrangou R."/>
            <person name="Klaenhammer T.R."/>
            <person name="Caufield P.W."/>
            <person name="Cui Y."/>
            <person name="Zhang H."/>
            <person name="O'Toole P.W."/>
        </authorList>
    </citation>
    <scope>NUCLEOTIDE SEQUENCE [LARGE SCALE GENOMIC DNA]</scope>
    <source>
        <strain evidence="2 3">DSM 6629</strain>
    </source>
</reference>
<protein>
    <recommendedName>
        <fullName evidence="4">Bacteriocin-associated integral membrane protein</fullName>
    </recommendedName>
</protein>
<accession>A0ABR5PRY4</accession>
<dbReference type="InterPro" id="IPR006541">
    <property type="entry name" value="Bacteriocin_ass"/>
</dbReference>
<keyword evidence="1" id="KW-0472">Membrane</keyword>
<keyword evidence="1" id="KW-1133">Transmembrane helix</keyword>
<dbReference type="Proteomes" id="UP000051735">
    <property type="component" value="Unassembled WGS sequence"/>
</dbReference>